<protein>
    <submittedName>
        <fullName evidence="4">1-phosphatidylinositol phosphodiesterase</fullName>
    </submittedName>
</protein>
<name>A0ABR4MNP2_9PEZI</name>
<evidence type="ECO:0000256" key="2">
    <source>
        <dbReference type="SAM" id="SignalP"/>
    </source>
</evidence>
<dbReference type="InterPro" id="IPR051057">
    <property type="entry name" value="PI-PLC_domain"/>
</dbReference>
<proteinExistence type="predicted"/>
<dbReference type="InterPro" id="IPR000909">
    <property type="entry name" value="PLipase_C_PInositol-sp_X_dom"/>
</dbReference>
<dbReference type="Gene3D" id="3.20.20.190">
    <property type="entry name" value="Phosphatidylinositol (PI) phosphodiesterase"/>
    <property type="match status" value="1"/>
</dbReference>
<feature type="region of interest" description="Disordered" evidence="1">
    <location>
        <begin position="363"/>
        <end position="428"/>
    </location>
</feature>
<evidence type="ECO:0000313" key="5">
    <source>
        <dbReference type="Proteomes" id="UP001610728"/>
    </source>
</evidence>
<dbReference type="PANTHER" id="PTHR13593">
    <property type="match status" value="1"/>
</dbReference>
<sequence length="428" mass="46705">MRFSILATLASLALSHAAQYNGVTDRWSFDLERVQNPRWMSTVRDDVLLSQLSIPGTHNSMTNNIGKPELQSQRVPIDTQLLSGIRYFDISGRIVNDDLKVYHRNTPTGYNFGQVFGSIFGFLDANPREVVILRIKKEHLGDRTSSFSQVLKNYFAPGTALGNAAASRLYYPGADVSKIPTLGQLRGRLVILQDFKKKKQFGYFGIPWSSSTISSYSFRPSPGNILKGLRWGFTKCSIWNAGRSNTKKLFVTHTTVSIGARPIDIAAGGSNVNDVGMNRYLGEYIYRGNAGRIGVIAMDFPGAYLITQILSLNTRFGALQPMDPDALNPGSNAYPPAAGVYPPNSAPAAYPPAAYPPPPGSAAYPPPAVYPPPPPPTYRDRDTSDEVPPPAHEGLYPPPPAHEGLYPPPPAHGGLYPPPPTDEFGRSY</sequence>
<reference evidence="4 5" key="1">
    <citation type="submission" date="2020-05" db="EMBL/GenBank/DDBJ databases">
        <title>Ceratocystis lukuohia genome.</title>
        <authorList>
            <person name="Harrington T.C."/>
            <person name="Kim K."/>
            <person name="Mayers C.G."/>
        </authorList>
    </citation>
    <scope>NUCLEOTIDE SEQUENCE [LARGE SCALE GENOMIC DNA]</scope>
    <source>
        <strain evidence="4 5">C4212</strain>
    </source>
</reference>
<dbReference type="InterPro" id="IPR017946">
    <property type="entry name" value="PLC-like_Pdiesterase_TIM-brl"/>
</dbReference>
<gene>
    <name evidence="4" type="ORF">HOO65_020411</name>
</gene>
<evidence type="ECO:0000256" key="1">
    <source>
        <dbReference type="SAM" id="MobiDB-lite"/>
    </source>
</evidence>
<accession>A0ABR4MNP2</accession>
<feature type="chain" id="PRO_5047287830" evidence="2">
    <location>
        <begin position="18"/>
        <end position="428"/>
    </location>
</feature>
<feature type="compositionally biased region" description="Pro residues" evidence="1">
    <location>
        <begin position="387"/>
        <end position="421"/>
    </location>
</feature>
<dbReference type="EMBL" id="JABSNW010000002">
    <property type="protein sequence ID" value="KAL2889869.1"/>
    <property type="molecule type" value="Genomic_DNA"/>
</dbReference>
<dbReference type="GeneID" id="98116044"/>
<evidence type="ECO:0000313" key="4">
    <source>
        <dbReference type="EMBL" id="KAL2889869.1"/>
    </source>
</evidence>
<feature type="signal peptide" evidence="2">
    <location>
        <begin position="1"/>
        <end position="17"/>
    </location>
</feature>
<dbReference type="SUPFAM" id="SSF51695">
    <property type="entry name" value="PLC-like phosphodiesterases"/>
    <property type="match status" value="1"/>
</dbReference>
<dbReference type="PANTHER" id="PTHR13593:SF113">
    <property type="entry name" value="SI:DKEY-266F7.9"/>
    <property type="match status" value="1"/>
</dbReference>
<organism evidence="4 5">
    <name type="scientific">Ceratocystis lukuohia</name>
    <dbReference type="NCBI Taxonomy" id="2019550"/>
    <lineage>
        <taxon>Eukaryota</taxon>
        <taxon>Fungi</taxon>
        <taxon>Dikarya</taxon>
        <taxon>Ascomycota</taxon>
        <taxon>Pezizomycotina</taxon>
        <taxon>Sordariomycetes</taxon>
        <taxon>Hypocreomycetidae</taxon>
        <taxon>Microascales</taxon>
        <taxon>Ceratocystidaceae</taxon>
        <taxon>Ceratocystis</taxon>
    </lineage>
</organism>
<keyword evidence="5" id="KW-1185">Reference proteome</keyword>
<feature type="domain" description="Phosphatidylinositol-specific phospholipase C X" evidence="3">
    <location>
        <begin position="44"/>
        <end position="194"/>
    </location>
</feature>
<keyword evidence="2" id="KW-0732">Signal</keyword>
<dbReference type="Pfam" id="PF00388">
    <property type="entry name" value="PI-PLC-X"/>
    <property type="match status" value="1"/>
</dbReference>
<dbReference type="Proteomes" id="UP001610728">
    <property type="component" value="Unassembled WGS sequence"/>
</dbReference>
<dbReference type="PROSITE" id="PS50007">
    <property type="entry name" value="PIPLC_X_DOMAIN"/>
    <property type="match status" value="1"/>
</dbReference>
<dbReference type="SMART" id="SM00148">
    <property type="entry name" value="PLCXc"/>
    <property type="match status" value="1"/>
</dbReference>
<dbReference type="RefSeq" id="XP_070861049.1">
    <property type="nucleotide sequence ID" value="XM_071000060.1"/>
</dbReference>
<comment type="caution">
    <text evidence="4">The sequence shown here is derived from an EMBL/GenBank/DDBJ whole genome shotgun (WGS) entry which is preliminary data.</text>
</comment>
<feature type="compositionally biased region" description="Pro residues" evidence="1">
    <location>
        <begin position="363"/>
        <end position="377"/>
    </location>
</feature>
<evidence type="ECO:0000259" key="3">
    <source>
        <dbReference type="SMART" id="SM00148"/>
    </source>
</evidence>